<evidence type="ECO:0000256" key="1">
    <source>
        <dbReference type="SAM" id="MobiDB-lite"/>
    </source>
</evidence>
<accession>A0A9W4UEH5</accession>
<feature type="compositionally biased region" description="Polar residues" evidence="1">
    <location>
        <begin position="36"/>
        <end position="52"/>
    </location>
</feature>
<dbReference type="Proteomes" id="UP001152607">
    <property type="component" value="Unassembled WGS sequence"/>
</dbReference>
<keyword evidence="3" id="KW-1185">Reference proteome</keyword>
<reference evidence="2" key="1">
    <citation type="submission" date="2023-01" db="EMBL/GenBank/DDBJ databases">
        <authorList>
            <person name="Van Ghelder C."/>
            <person name="Rancurel C."/>
        </authorList>
    </citation>
    <scope>NUCLEOTIDE SEQUENCE</scope>
    <source>
        <strain evidence="2">CNCM I-4278</strain>
    </source>
</reference>
<evidence type="ECO:0000313" key="2">
    <source>
        <dbReference type="EMBL" id="CAI6332833.1"/>
    </source>
</evidence>
<evidence type="ECO:0000313" key="3">
    <source>
        <dbReference type="Proteomes" id="UP001152607"/>
    </source>
</evidence>
<proteinExistence type="predicted"/>
<feature type="region of interest" description="Disordered" evidence="1">
    <location>
        <begin position="15"/>
        <end position="52"/>
    </location>
</feature>
<gene>
    <name evidence="2" type="ORF">PDIGIT_LOCUS5865</name>
</gene>
<dbReference type="AlphaFoldDB" id="A0A9W4UEH5"/>
<name>A0A9W4UEH5_9PLEO</name>
<protein>
    <submittedName>
        <fullName evidence="2">Uncharacterized protein</fullName>
    </submittedName>
</protein>
<organism evidence="2 3">
    <name type="scientific">Periconia digitata</name>
    <dbReference type="NCBI Taxonomy" id="1303443"/>
    <lineage>
        <taxon>Eukaryota</taxon>
        <taxon>Fungi</taxon>
        <taxon>Dikarya</taxon>
        <taxon>Ascomycota</taxon>
        <taxon>Pezizomycotina</taxon>
        <taxon>Dothideomycetes</taxon>
        <taxon>Pleosporomycetidae</taxon>
        <taxon>Pleosporales</taxon>
        <taxon>Massarineae</taxon>
        <taxon>Periconiaceae</taxon>
        <taxon>Periconia</taxon>
    </lineage>
</organism>
<dbReference type="EMBL" id="CAOQHR010000003">
    <property type="protein sequence ID" value="CAI6332833.1"/>
    <property type="molecule type" value="Genomic_DNA"/>
</dbReference>
<sequence>MYVIVRETIGSDKDRIRHQSVSAVRHTVPANHTRKSSQGSSLQKAHVSQSQQ</sequence>
<comment type="caution">
    <text evidence="2">The sequence shown here is derived from an EMBL/GenBank/DDBJ whole genome shotgun (WGS) entry which is preliminary data.</text>
</comment>